<dbReference type="InterPro" id="IPR032692">
    <property type="entry name" value="YccS_N"/>
</dbReference>
<dbReference type="Pfam" id="PF13515">
    <property type="entry name" value="FUSC_2"/>
    <property type="match status" value="1"/>
</dbReference>
<keyword evidence="5 7" id="KW-0472">Membrane</keyword>
<name>A0A2T8HJZ5_9SPHI</name>
<keyword evidence="2" id="KW-1003">Cell membrane</keyword>
<feature type="transmembrane region" description="Helical" evidence="7">
    <location>
        <begin position="431"/>
        <end position="447"/>
    </location>
</feature>
<feature type="transmembrane region" description="Helical" evidence="7">
    <location>
        <begin position="530"/>
        <end position="547"/>
    </location>
</feature>
<evidence type="ECO:0000256" key="2">
    <source>
        <dbReference type="ARBA" id="ARBA00022475"/>
    </source>
</evidence>
<feature type="transmembrane region" description="Helical" evidence="7">
    <location>
        <begin position="91"/>
        <end position="118"/>
    </location>
</feature>
<dbReference type="Proteomes" id="UP000245627">
    <property type="component" value="Unassembled WGS sequence"/>
</dbReference>
<gene>
    <name evidence="10" type="ORF">DC487_07175</name>
</gene>
<dbReference type="GO" id="GO:0005886">
    <property type="term" value="C:plasma membrane"/>
    <property type="evidence" value="ECO:0007669"/>
    <property type="project" value="UniProtKB-SubCell"/>
</dbReference>
<dbReference type="PANTHER" id="PTHR30509">
    <property type="entry name" value="P-HYDROXYBENZOIC ACID EFFLUX PUMP SUBUNIT-RELATED"/>
    <property type="match status" value="1"/>
</dbReference>
<feature type="transmembrane region" description="Helical" evidence="7">
    <location>
        <begin position="404"/>
        <end position="425"/>
    </location>
</feature>
<evidence type="ECO:0000256" key="4">
    <source>
        <dbReference type="ARBA" id="ARBA00022989"/>
    </source>
</evidence>
<evidence type="ECO:0000256" key="1">
    <source>
        <dbReference type="ARBA" id="ARBA00004651"/>
    </source>
</evidence>
<evidence type="ECO:0000256" key="5">
    <source>
        <dbReference type="ARBA" id="ARBA00023136"/>
    </source>
</evidence>
<evidence type="ECO:0000256" key="6">
    <source>
        <dbReference type="ARBA" id="ARBA00043993"/>
    </source>
</evidence>
<comment type="caution">
    <text evidence="10">The sequence shown here is derived from an EMBL/GenBank/DDBJ whole genome shotgun (WGS) entry which is preliminary data.</text>
</comment>
<sequence length="676" mass="75664">MNNLQNIVFNLLSKSKQKFDFQHIHLFLLGEHGGDALRNTLAVILPGLILFYFGFLDQAIMIGLGALFAALTDLPGNRKDKVRSSLWTIPLFGITAFITASAIAIPIVLILWLMMAAFVFTMISIYGGRFAAMGLMGLILVTFTVGLWPADPLTYALYIALGVFWYFLISVLQVLLFPYRSLRYAIADSFYRMAVMLKNKAQFYDENVPLEKAYKELGALHLQVSEQQENVRNLLLREKRLTNSSSDISEYWIKQGVGVTDLYELLAALDHDYDSIRKLLAPLRVLESIRALILLLSEEVDFLSRESAGNLPVTKRHTKEAEIAQIMRKLSAEFETLSGEEAQVLGATIRNSRSIIACIGRIRLVLNRQDTQQSVYGQYSYSRYIARAPRGVSALRNQFSFRTAVFPFALRLALMFGIGGSIGLLLPEYHYTYWILITLVVVARPGFANTNIRNAQRIIGTLVGVLLGSLLLLLISSPVVLLLLAVCGLFGFFFFNRINYMLSVLCLTPGIIIALHVYEGNMVDILGSRIVFTLIGSLLALAGWFFIPVRQSKSLKKLAADVVDRAEEYRELVQQKISCVDVDANDLRLARKMAHGALAAFSSAMDQVRREPGAKRWNWRRLYTFHSLAYRANSLMIGLSVAAAEVGNEQDAMALLPRTAFVDALHADLMKLSTEL</sequence>
<dbReference type="Pfam" id="PF12805">
    <property type="entry name" value="FUSC-like"/>
    <property type="match status" value="1"/>
</dbReference>
<feature type="transmembrane region" description="Helical" evidence="7">
    <location>
        <begin position="155"/>
        <end position="177"/>
    </location>
</feature>
<feature type="domain" description="Integral membrane protein YccS N-terminal" evidence="8">
    <location>
        <begin position="88"/>
        <end position="346"/>
    </location>
</feature>
<evidence type="ECO:0000259" key="8">
    <source>
        <dbReference type="Pfam" id="PF12805"/>
    </source>
</evidence>
<dbReference type="PANTHER" id="PTHR30509:SF9">
    <property type="entry name" value="MULTIDRUG RESISTANCE PROTEIN MDTO"/>
    <property type="match status" value="1"/>
</dbReference>
<comment type="similarity">
    <text evidence="6">Belongs to the YccS/YhfK family.</text>
</comment>
<evidence type="ECO:0000256" key="7">
    <source>
        <dbReference type="SAM" id="Phobius"/>
    </source>
</evidence>
<organism evidence="10 11">
    <name type="scientific">Sphingobacterium corticibacter</name>
    <dbReference type="NCBI Taxonomy" id="2171749"/>
    <lineage>
        <taxon>Bacteria</taxon>
        <taxon>Pseudomonadati</taxon>
        <taxon>Bacteroidota</taxon>
        <taxon>Sphingobacteriia</taxon>
        <taxon>Sphingobacteriales</taxon>
        <taxon>Sphingobacteriaceae</taxon>
        <taxon>Sphingobacterium</taxon>
    </lineage>
</organism>
<feature type="transmembrane region" description="Helical" evidence="7">
    <location>
        <begin position="459"/>
        <end position="492"/>
    </location>
</feature>
<protein>
    <submittedName>
        <fullName evidence="10">FUSC family protein</fullName>
    </submittedName>
</protein>
<keyword evidence="4 7" id="KW-1133">Transmembrane helix</keyword>
<comment type="subcellular location">
    <subcellularLocation>
        <location evidence="1">Cell membrane</location>
        <topology evidence="1">Multi-pass membrane protein</topology>
    </subcellularLocation>
</comment>
<evidence type="ECO:0000313" key="11">
    <source>
        <dbReference type="Proteomes" id="UP000245627"/>
    </source>
</evidence>
<evidence type="ECO:0000256" key="3">
    <source>
        <dbReference type="ARBA" id="ARBA00022692"/>
    </source>
</evidence>
<feature type="transmembrane region" description="Helical" evidence="7">
    <location>
        <begin position="48"/>
        <end position="71"/>
    </location>
</feature>
<keyword evidence="3 7" id="KW-0812">Transmembrane</keyword>
<keyword evidence="11" id="KW-1185">Reference proteome</keyword>
<evidence type="ECO:0000313" key="10">
    <source>
        <dbReference type="EMBL" id="PVH25713.1"/>
    </source>
</evidence>
<feature type="domain" description="Integral membrane bound transporter" evidence="9">
    <location>
        <begin position="423"/>
        <end position="542"/>
    </location>
</feature>
<dbReference type="OrthoDB" id="8670769at2"/>
<feature type="transmembrane region" description="Helical" evidence="7">
    <location>
        <begin position="130"/>
        <end position="149"/>
    </location>
</feature>
<evidence type="ECO:0000259" key="9">
    <source>
        <dbReference type="Pfam" id="PF13515"/>
    </source>
</evidence>
<dbReference type="AlphaFoldDB" id="A0A2T8HJZ5"/>
<proteinExistence type="inferred from homology"/>
<dbReference type="EMBL" id="QDKG01000002">
    <property type="protein sequence ID" value="PVH25713.1"/>
    <property type="molecule type" value="Genomic_DNA"/>
</dbReference>
<accession>A0A2T8HJZ5</accession>
<dbReference type="InterPro" id="IPR049453">
    <property type="entry name" value="Memb_transporter_dom"/>
</dbReference>
<reference evidence="10 11" key="1">
    <citation type="submission" date="2018-04" db="EMBL/GenBank/DDBJ databases">
        <title>Sphingobacterium cortibacter sp. nov.</title>
        <authorList>
            <person name="Li Y."/>
        </authorList>
    </citation>
    <scope>NUCLEOTIDE SEQUENCE [LARGE SCALE GENOMIC DNA]</scope>
    <source>
        <strain evidence="10 11">2c-3</strain>
    </source>
</reference>
<feature type="transmembrane region" description="Helical" evidence="7">
    <location>
        <begin position="498"/>
        <end position="518"/>
    </location>
</feature>